<keyword evidence="2" id="KW-1185">Reference proteome</keyword>
<dbReference type="SUPFAM" id="SSF53098">
    <property type="entry name" value="Ribonuclease H-like"/>
    <property type="match status" value="1"/>
</dbReference>
<proteinExistence type="predicted"/>
<dbReference type="AlphaFoldDB" id="A0AB40C2M2"/>
<dbReference type="Pfam" id="PF03079">
    <property type="entry name" value="ARD"/>
    <property type="match status" value="1"/>
</dbReference>
<dbReference type="GO" id="GO:0003676">
    <property type="term" value="F:nucleic acid binding"/>
    <property type="evidence" value="ECO:0007669"/>
    <property type="project" value="InterPro"/>
</dbReference>
<dbReference type="Gene3D" id="2.60.120.10">
    <property type="entry name" value="Jelly Rolls"/>
    <property type="match status" value="1"/>
</dbReference>
<dbReference type="InterPro" id="IPR014710">
    <property type="entry name" value="RmlC-like_jellyroll"/>
</dbReference>
<dbReference type="Gene3D" id="3.30.420.10">
    <property type="entry name" value="Ribonuclease H-like superfamily/Ribonuclease H"/>
    <property type="match status" value="1"/>
</dbReference>
<dbReference type="PANTHER" id="PTHR22891">
    <property type="entry name" value="EUKARYOTIC TRANSLATION INITIATION FACTOR 2C"/>
    <property type="match status" value="1"/>
</dbReference>
<protein>
    <submittedName>
        <fullName evidence="3">Protein argonaute 1C-like</fullName>
    </submittedName>
</protein>
<evidence type="ECO:0000313" key="2">
    <source>
        <dbReference type="Proteomes" id="UP001515500"/>
    </source>
</evidence>
<feature type="domain" description="Piwi" evidence="1">
    <location>
        <begin position="51"/>
        <end position="129"/>
    </location>
</feature>
<gene>
    <name evidence="3" type="primary">LOC120269941</name>
</gene>
<dbReference type="InterPro" id="IPR004313">
    <property type="entry name" value="ARD"/>
</dbReference>
<dbReference type="InterPro" id="IPR036397">
    <property type="entry name" value="RNaseH_sf"/>
</dbReference>
<dbReference type="Pfam" id="PF02171">
    <property type="entry name" value="Piwi"/>
    <property type="match status" value="1"/>
</dbReference>
<evidence type="ECO:0000259" key="1">
    <source>
        <dbReference type="Pfam" id="PF02171"/>
    </source>
</evidence>
<dbReference type="GO" id="GO:0010309">
    <property type="term" value="F:acireductone dioxygenase [iron(II)-requiring] activity"/>
    <property type="evidence" value="ECO:0007669"/>
    <property type="project" value="InterPro"/>
</dbReference>
<organism evidence="2 3">
    <name type="scientific">Dioscorea cayennensis subsp. rotundata</name>
    <name type="common">White Guinea yam</name>
    <name type="synonym">Dioscorea rotundata</name>
    <dbReference type="NCBI Taxonomy" id="55577"/>
    <lineage>
        <taxon>Eukaryota</taxon>
        <taxon>Viridiplantae</taxon>
        <taxon>Streptophyta</taxon>
        <taxon>Embryophyta</taxon>
        <taxon>Tracheophyta</taxon>
        <taxon>Spermatophyta</taxon>
        <taxon>Magnoliopsida</taxon>
        <taxon>Liliopsida</taxon>
        <taxon>Dioscoreales</taxon>
        <taxon>Dioscoreaceae</taxon>
        <taxon>Dioscorea</taxon>
    </lineage>
</organism>
<dbReference type="GeneID" id="120269941"/>
<name>A0AB40C2M2_DIOCR</name>
<sequence>MVVLPARIYHQFTLDSNNYIKAMRLFVGKPVWTPYNRPYDHLPARGGVSENQFFPSTHTRSSSNKKGIVVDAKICHQTEFDFYLCSHARVKGTSLPTHYHVLLDENWFTASQLQSLTNNLCYIEGFVTATLTMQHLLLSGNSSFQGH</sequence>
<accession>A0AB40C2M2</accession>
<dbReference type="InterPro" id="IPR012337">
    <property type="entry name" value="RNaseH-like_sf"/>
</dbReference>
<evidence type="ECO:0000313" key="3">
    <source>
        <dbReference type="RefSeq" id="XP_039132854.1"/>
    </source>
</evidence>
<reference evidence="3" key="1">
    <citation type="submission" date="2025-08" db="UniProtKB">
        <authorList>
            <consortium name="RefSeq"/>
        </authorList>
    </citation>
    <scope>IDENTIFICATION</scope>
</reference>
<dbReference type="Proteomes" id="UP001515500">
    <property type="component" value="Chromosome 10"/>
</dbReference>
<dbReference type="InterPro" id="IPR003165">
    <property type="entry name" value="Piwi"/>
</dbReference>
<dbReference type="RefSeq" id="XP_039132854.1">
    <property type="nucleotide sequence ID" value="XM_039276920.1"/>
</dbReference>